<keyword evidence="1" id="KW-1133">Transmembrane helix</keyword>
<keyword evidence="1" id="KW-0472">Membrane</keyword>
<feature type="transmembrane region" description="Helical" evidence="1">
    <location>
        <begin position="12"/>
        <end position="34"/>
    </location>
</feature>
<keyword evidence="1" id="KW-0812">Transmembrane</keyword>
<proteinExistence type="predicted"/>
<feature type="transmembrane region" description="Helical" evidence="1">
    <location>
        <begin position="133"/>
        <end position="151"/>
    </location>
</feature>
<name>A0AAW2YXJ0_9EUKA</name>
<feature type="transmembrane region" description="Helical" evidence="1">
    <location>
        <begin position="219"/>
        <end position="242"/>
    </location>
</feature>
<feature type="transmembrane region" description="Helical" evidence="1">
    <location>
        <begin position="163"/>
        <end position="181"/>
    </location>
</feature>
<protein>
    <submittedName>
        <fullName evidence="2">Uncharacterized protein</fullName>
    </submittedName>
</protein>
<evidence type="ECO:0000313" key="3">
    <source>
        <dbReference type="Proteomes" id="UP001431209"/>
    </source>
</evidence>
<dbReference type="AlphaFoldDB" id="A0AAW2YXJ0"/>
<dbReference type="EMBL" id="JAOPGA020000786">
    <property type="protein sequence ID" value="KAL0481723.1"/>
    <property type="molecule type" value="Genomic_DNA"/>
</dbReference>
<dbReference type="PANTHER" id="PTHR38079">
    <property type="entry name" value="TRANSMEMBRANE PROTEIN"/>
    <property type="match status" value="1"/>
</dbReference>
<organism evidence="2 3">
    <name type="scientific">Acrasis kona</name>
    <dbReference type="NCBI Taxonomy" id="1008807"/>
    <lineage>
        <taxon>Eukaryota</taxon>
        <taxon>Discoba</taxon>
        <taxon>Heterolobosea</taxon>
        <taxon>Tetramitia</taxon>
        <taxon>Eutetramitia</taxon>
        <taxon>Acrasidae</taxon>
        <taxon>Acrasis</taxon>
    </lineage>
</organism>
<gene>
    <name evidence="2" type="ORF">AKO1_012386</name>
</gene>
<dbReference type="Proteomes" id="UP001431209">
    <property type="component" value="Unassembled WGS sequence"/>
</dbReference>
<keyword evidence="3" id="KW-1185">Reference proteome</keyword>
<dbReference type="PANTHER" id="PTHR38079:SF1">
    <property type="entry name" value="TRANSMEMBRANE PROTEIN"/>
    <property type="match status" value="1"/>
</dbReference>
<evidence type="ECO:0000313" key="2">
    <source>
        <dbReference type="EMBL" id="KAL0481723.1"/>
    </source>
</evidence>
<evidence type="ECO:0000256" key="1">
    <source>
        <dbReference type="SAM" id="Phobius"/>
    </source>
</evidence>
<accession>A0AAW2YXJ0</accession>
<sequence length="286" mass="32100">MRAKTRNVLSRGCLSFWTFLSFALGITMIVFSGLQAKDTVTDSTVFTGSFCEQSVLNTMRPFRLYSIPNGETARNQTTFKICSRLRSSSSNDGNNGTLKCIFPKAPKNSNGDFIANNMYFQCGWTTTETVKRIGMSVGVLFAPLLLILWILKDSAMLGKFVGVAYIVLSFIAAVGYAWLMVTDANSIRLSMDQCHLEYKDGQMCNPSGQFYKTECTCDYLNFVGTTLMSVAGLFVWIMMFSFSIYTMCSYRYSDEIYDTLVTTEEVVPVLSEADRRVEQIANSYKT</sequence>
<comment type="caution">
    <text evidence="2">The sequence shown here is derived from an EMBL/GenBank/DDBJ whole genome shotgun (WGS) entry which is preliminary data.</text>
</comment>
<reference evidence="2 3" key="1">
    <citation type="submission" date="2024-03" db="EMBL/GenBank/DDBJ databases">
        <title>The Acrasis kona genome and developmental transcriptomes reveal deep origins of eukaryotic multicellular pathways.</title>
        <authorList>
            <person name="Sheikh S."/>
            <person name="Fu C.-J."/>
            <person name="Brown M.W."/>
            <person name="Baldauf S.L."/>
        </authorList>
    </citation>
    <scope>NUCLEOTIDE SEQUENCE [LARGE SCALE GENOMIC DNA]</scope>
    <source>
        <strain evidence="2 3">ATCC MYA-3509</strain>
    </source>
</reference>